<dbReference type="GO" id="GO:0003712">
    <property type="term" value="F:transcription coregulator activity"/>
    <property type="evidence" value="ECO:0007669"/>
    <property type="project" value="InterPro"/>
</dbReference>
<evidence type="ECO:0000313" key="8">
    <source>
        <dbReference type="EMBL" id="CAF1127904.1"/>
    </source>
</evidence>
<gene>
    <name evidence="6" type="primary">MED17</name>
    <name evidence="8" type="ORF">OVA965_LOCUS20504</name>
    <name evidence="9" type="ORF">TMI583_LOCUS20900</name>
</gene>
<evidence type="ECO:0000256" key="2">
    <source>
        <dbReference type="ARBA" id="ARBA00005635"/>
    </source>
</evidence>
<protein>
    <recommendedName>
        <fullName evidence="6">Mediator of RNA polymerase II transcription subunit 17</fullName>
    </recommendedName>
    <alternativeName>
        <fullName evidence="6">Mediator complex subunit 17</fullName>
    </alternativeName>
</protein>
<keyword evidence="3 6" id="KW-0805">Transcription regulation</keyword>
<dbReference type="EMBL" id="CAJOBA010020329">
    <property type="protein sequence ID" value="CAF3907693.1"/>
    <property type="molecule type" value="Genomic_DNA"/>
</dbReference>
<comment type="subunit">
    <text evidence="6">Component of the Mediator complex.</text>
</comment>
<dbReference type="GO" id="GO:0070847">
    <property type="term" value="C:core mediator complex"/>
    <property type="evidence" value="ECO:0007669"/>
    <property type="project" value="TreeGrafter"/>
</dbReference>
<dbReference type="PANTHER" id="PTHR13114:SF7">
    <property type="entry name" value="MEDIATOR OF RNA POLYMERASE II TRANSCRIPTION SUBUNIT 17"/>
    <property type="match status" value="1"/>
</dbReference>
<accession>A0A8S2LK57</accession>
<feature type="region of interest" description="Disordered" evidence="7">
    <location>
        <begin position="58"/>
        <end position="89"/>
    </location>
</feature>
<dbReference type="GO" id="GO:0016592">
    <property type="term" value="C:mediator complex"/>
    <property type="evidence" value="ECO:0007669"/>
    <property type="project" value="InterPro"/>
</dbReference>
<sequence length="680" mass="78334">IKISLDKDNSMDSNTPSVNVSIEPFLEAGVYEYTLDGERKKSMQTMSDHFAKILSRMEIHDPEEDGSDRATSENGLIHEEQRKTSTTTTAKTSTFETFFEQMREAYIEICVLHDILTLVQHKGYFQLSPNIMDSDDGTTVRAPREQLSKQQSQDTMYKTWISKRMSCKSAGAVLLASYERFMKIINKTTDQFNSYNPNGIENFHVQLSNLRQRWKIKKQQNSNRYLGDLSFRSAGSFFPIKMQFEVCKTEYSSKKKIDRKNSNRTSNGSIEIKLPEELQVRLILKIEIDTKDGESLLRSYTTMMASGFTRTTNTQDNSYESYDSLLENAQRTIFLKELFSHLCREASDIVHIIQPKVSRNAIKCWISPDTLMSISLLRENEFNNNNSVDNTFGAHVGLLEHSLCALLRQQYFRNYHYSQLKPSTLMLGVPTLRRLAGINAFNHNQLVTITESKTILQTIIDHTQHMVVRTRVLKMFDRLAENCDINMIINVSAFSTTTTTFGRIHLVYPGYDALCRWSYIFQIEDSRIRIQYKSRFVEFVHHIEQVQRFLISQIAWFKFTVHCALAKVFGWIIVGSTIAPTVKSLCDVQFSAQLEHPHVPISVGLRIGTNLQIQIGLNQRRSTSIGVRGMDDDTTNSRRQTSNNFGIKYEDINLDNYCGTSNLQRFEIFITALVNEEKQR</sequence>
<feature type="compositionally biased region" description="Basic and acidic residues" evidence="7">
    <location>
        <begin position="67"/>
        <end position="83"/>
    </location>
</feature>
<feature type="non-terminal residue" evidence="9">
    <location>
        <position position="1"/>
    </location>
</feature>
<evidence type="ECO:0000313" key="10">
    <source>
        <dbReference type="Proteomes" id="UP000682733"/>
    </source>
</evidence>
<dbReference type="PANTHER" id="PTHR13114">
    <property type="entry name" value="MEDIATOR OF RNA POLYMERASE II TRANSCRIPTION SUBUNIT 17"/>
    <property type="match status" value="1"/>
</dbReference>
<evidence type="ECO:0000256" key="4">
    <source>
        <dbReference type="ARBA" id="ARBA00023163"/>
    </source>
</evidence>
<comment type="caution">
    <text evidence="9">The sequence shown here is derived from an EMBL/GenBank/DDBJ whole genome shotgun (WGS) entry which is preliminary data.</text>
</comment>
<evidence type="ECO:0000256" key="3">
    <source>
        <dbReference type="ARBA" id="ARBA00023015"/>
    </source>
</evidence>
<dbReference type="EMBL" id="CAJNOK010010917">
    <property type="protein sequence ID" value="CAF1127904.1"/>
    <property type="molecule type" value="Genomic_DNA"/>
</dbReference>
<comment type="subcellular location">
    <subcellularLocation>
        <location evidence="1 6">Nucleus</location>
    </subcellularLocation>
</comment>
<evidence type="ECO:0000256" key="6">
    <source>
        <dbReference type="RuleBase" id="RU364140"/>
    </source>
</evidence>
<evidence type="ECO:0000256" key="1">
    <source>
        <dbReference type="ARBA" id="ARBA00004123"/>
    </source>
</evidence>
<evidence type="ECO:0000256" key="7">
    <source>
        <dbReference type="SAM" id="MobiDB-lite"/>
    </source>
</evidence>
<keyword evidence="5 6" id="KW-0539">Nucleus</keyword>
<evidence type="ECO:0000313" key="9">
    <source>
        <dbReference type="EMBL" id="CAF3907693.1"/>
    </source>
</evidence>
<dbReference type="Proteomes" id="UP000677228">
    <property type="component" value="Unassembled WGS sequence"/>
</dbReference>
<name>A0A8S2LK57_9BILA</name>
<evidence type="ECO:0000256" key="5">
    <source>
        <dbReference type="ARBA" id="ARBA00023242"/>
    </source>
</evidence>
<dbReference type="AlphaFoldDB" id="A0A8S2LK57"/>
<organism evidence="9 10">
    <name type="scientific">Didymodactylos carnosus</name>
    <dbReference type="NCBI Taxonomy" id="1234261"/>
    <lineage>
        <taxon>Eukaryota</taxon>
        <taxon>Metazoa</taxon>
        <taxon>Spiralia</taxon>
        <taxon>Gnathifera</taxon>
        <taxon>Rotifera</taxon>
        <taxon>Eurotatoria</taxon>
        <taxon>Bdelloidea</taxon>
        <taxon>Philodinida</taxon>
        <taxon>Philodinidae</taxon>
        <taxon>Didymodactylos</taxon>
    </lineage>
</organism>
<dbReference type="GO" id="GO:0006357">
    <property type="term" value="P:regulation of transcription by RNA polymerase II"/>
    <property type="evidence" value="ECO:0007669"/>
    <property type="project" value="InterPro"/>
</dbReference>
<proteinExistence type="inferred from homology"/>
<dbReference type="InterPro" id="IPR019313">
    <property type="entry name" value="Mediator_Med17"/>
</dbReference>
<keyword evidence="6" id="KW-0010">Activator</keyword>
<reference evidence="9" key="1">
    <citation type="submission" date="2021-02" db="EMBL/GenBank/DDBJ databases">
        <authorList>
            <person name="Nowell W R."/>
        </authorList>
    </citation>
    <scope>NUCLEOTIDE SEQUENCE</scope>
</reference>
<comment type="function">
    <text evidence="6">Component of the Mediator complex, a coactivator involved in the regulated transcription of nearly all RNA polymerase II-dependent genes. Mediator functions as a bridge to convey information from gene-specific regulatory proteins to the basal RNA polymerase II transcription machinery. Mediator is recruited to promoters by direct interactions with regulatory proteins and serves as a scaffold for the assembly of a functional preinitiation complex with RNA polymerase II and the general transcription factors.</text>
</comment>
<comment type="similarity">
    <text evidence="2 6">Belongs to the Mediator complex subunit 17 family.</text>
</comment>
<dbReference type="Pfam" id="PF10156">
    <property type="entry name" value="Med17"/>
    <property type="match status" value="1"/>
</dbReference>
<keyword evidence="4 6" id="KW-0804">Transcription</keyword>
<dbReference type="Proteomes" id="UP000682733">
    <property type="component" value="Unassembled WGS sequence"/>
</dbReference>